<dbReference type="STRING" id="933084.A0A067PT74"/>
<dbReference type="OrthoDB" id="2289918at2759"/>
<organism evidence="3 4">
    <name type="scientific">Jaapia argillacea MUCL 33604</name>
    <dbReference type="NCBI Taxonomy" id="933084"/>
    <lineage>
        <taxon>Eukaryota</taxon>
        <taxon>Fungi</taxon>
        <taxon>Dikarya</taxon>
        <taxon>Basidiomycota</taxon>
        <taxon>Agaricomycotina</taxon>
        <taxon>Agaricomycetes</taxon>
        <taxon>Agaricomycetidae</taxon>
        <taxon>Jaapiales</taxon>
        <taxon>Jaapiaceae</taxon>
        <taxon>Jaapia</taxon>
    </lineage>
</organism>
<dbReference type="InterPro" id="IPR028020">
    <property type="entry name" value="ASX_DEUBAD_dom"/>
</dbReference>
<dbReference type="Proteomes" id="UP000027265">
    <property type="component" value="Unassembled WGS sequence"/>
</dbReference>
<feature type="compositionally biased region" description="Polar residues" evidence="1">
    <location>
        <begin position="96"/>
        <end position="107"/>
    </location>
</feature>
<accession>A0A067PT74</accession>
<gene>
    <name evidence="3" type="ORF">JAAARDRAFT_47231</name>
</gene>
<proteinExistence type="predicted"/>
<feature type="region of interest" description="Disordered" evidence="1">
    <location>
        <begin position="96"/>
        <end position="118"/>
    </location>
</feature>
<dbReference type="HOGENOM" id="CLU_758690_0_0_1"/>
<evidence type="ECO:0000256" key="1">
    <source>
        <dbReference type="SAM" id="MobiDB-lite"/>
    </source>
</evidence>
<name>A0A067PT74_9AGAM</name>
<reference evidence="4" key="1">
    <citation type="journal article" date="2014" name="Proc. Natl. Acad. Sci. U.S.A.">
        <title>Extensive sampling of basidiomycete genomes demonstrates inadequacy of the white-rot/brown-rot paradigm for wood decay fungi.</title>
        <authorList>
            <person name="Riley R."/>
            <person name="Salamov A.A."/>
            <person name="Brown D.W."/>
            <person name="Nagy L.G."/>
            <person name="Floudas D."/>
            <person name="Held B.W."/>
            <person name="Levasseur A."/>
            <person name="Lombard V."/>
            <person name="Morin E."/>
            <person name="Otillar R."/>
            <person name="Lindquist E.A."/>
            <person name="Sun H."/>
            <person name="LaButti K.M."/>
            <person name="Schmutz J."/>
            <person name="Jabbour D."/>
            <person name="Luo H."/>
            <person name="Baker S.E."/>
            <person name="Pisabarro A.G."/>
            <person name="Walton J.D."/>
            <person name="Blanchette R.A."/>
            <person name="Henrissat B."/>
            <person name="Martin F."/>
            <person name="Cullen D."/>
            <person name="Hibbett D.S."/>
            <person name="Grigoriev I.V."/>
        </authorList>
    </citation>
    <scope>NUCLEOTIDE SEQUENCE [LARGE SCALE GENOMIC DNA]</scope>
    <source>
        <strain evidence="4">MUCL 33604</strain>
    </source>
</reference>
<dbReference type="InParanoid" id="A0A067PT74"/>
<feature type="compositionally biased region" description="Low complexity" evidence="1">
    <location>
        <begin position="199"/>
        <end position="214"/>
    </location>
</feature>
<evidence type="ECO:0000313" key="3">
    <source>
        <dbReference type="EMBL" id="KDQ58018.1"/>
    </source>
</evidence>
<protein>
    <recommendedName>
        <fullName evidence="2">ASX DEUBAD domain-containing protein</fullName>
    </recommendedName>
</protein>
<feature type="region of interest" description="Disordered" evidence="1">
    <location>
        <begin position="194"/>
        <end position="218"/>
    </location>
</feature>
<evidence type="ECO:0000259" key="2">
    <source>
        <dbReference type="Pfam" id="PF13919"/>
    </source>
</evidence>
<keyword evidence="4" id="KW-1185">Reference proteome</keyword>
<dbReference type="AlphaFoldDB" id="A0A067PT74"/>
<evidence type="ECO:0000313" key="4">
    <source>
        <dbReference type="Proteomes" id="UP000027265"/>
    </source>
</evidence>
<feature type="region of interest" description="Disordered" evidence="1">
    <location>
        <begin position="1"/>
        <end position="40"/>
    </location>
</feature>
<sequence length="376" mass="41279">MSDVAGPSSRPRRSTRAPAKFTQPEALTRPALEKKKPIPIDPAEQLKSLLTNPKSDLTTIDISTILNASTWGVLSPEARESLCALLPPTAFANFQPSVDPSHPSQLPQADKMEVDGDESQTRDASLPLAELFDPSTFTDAHFLAAAHTFQDHIFSGWMTDAHKEAVTKYEQGVRDGSLHAAWKDEVWKREHLPPIPVVTSGQPGQSSQSTPESSARAGEAAGLKLSDLVKNSILLVGDVLAYKRNFPQLDITVEKDVIIESIHPKNQSLSVLIEPGTTTSLPPEVLIAFSGEPTGDTKRMTFTSPTNLENSILDIDGRVEKARRPNGNAWKAVTVHRWRQAPSPDDDLQLLACQQRGGRESHGTLFYLRGCYYHER</sequence>
<feature type="domain" description="ASX DEUBAD" evidence="2">
    <location>
        <begin position="40"/>
        <end position="191"/>
    </location>
</feature>
<dbReference type="Pfam" id="PF13919">
    <property type="entry name" value="ASXH"/>
    <property type="match status" value="1"/>
</dbReference>
<dbReference type="EMBL" id="KL197718">
    <property type="protein sequence ID" value="KDQ58018.1"/>
    <property type="molecule type" value="Genomic_DNA"/>
</dbReference>